<accession>A0A5E7U712</accession>
<dbReference type="RefSeq" id="WP_150673072.1">
    <property type="nucleotide sequence ID" value="NZ_CABVJE010000013.1"/>
</dbReference>
<dbReference type="AlphaFoldDB" id="A0A5E7U712"/>
<evidence type="ECO:0008006" key="3">
    <source>
        <dbReference type="Google" id="ProtNLM"/>
    </source>
</evidence>
<name>A0A5E7U712_PSEFL</name>
<protein>
    <recommendedName>
        <fullName evidence="3">DUF4123 domain-containing protein</fullName>
    </recommendedName>
</protein>
<dbReference type="EMBL" id="CABVJE010000013">
    <property type="protein sequence ID" value="VVQ06661.1"/>
    <property type="molecule type" value="Genomic_DNA"/>
</dbReference>
<dbReference type="OrthoDB" id="6057701at2"/>
<sequence length="312" mass="34244">MTPASVQAFVAEQHAPDATLYLLLDLLADCAADDPLHIEALRQSLGNDAITPLHRPDLIHAPSACPVLVTLATPGVSPSQELLTLSALRAHEDLDRHKRYVCGWLSSSAATRQLSAHIVSLGQFPLEQGRVFFPIHEPLRLELLAGTLRRNDEGPWWPIQRWLLPTSSGTGSVLVGVPERRTALDIRTTAVQRDAIMVSALLSSWRRAHRLPLTYAPARWNGPTALPPQAAAQAYIQIQQARQLGLSHQDDILTLALLRLMLHPRLHQHTGVRALIEQAAQGQTPLSHLLTPYNDNAWQRAVSDLTSAGALQ</sequence>
<gene>
    <name evidence="1" type="ORF">PS938_03060</name>
</gene>
<organism evidence="1 2">
    <name type="scientific">Pseudomonas fluorescens</name>
    <dbReference type="NCBI Taxonomy" id="294"/>
    <lineage>
        <taxon>Bacteria</taxon>
        <taxon>Pseudomonadati</taxon>
        <taxon>Pseudomonadota</taxon>
        <taxon>Gammaproteobacteria</taxon>
        <taxon>Pseudomonadales</taxon>
        <taxon>Pseudomonadaceae</taxon>
        <taxon>Pseudomonas</taxon>
    </lineage>
</organism>
<evidence type="ECO:0000313" key="2">
    <source>
        <dbReference type="Proteomes" id="UP000327191"/>
    </source>
</evidence>
<proteinExistence type="predicted"/>
<evidence type="ECO:0000313" key="1">
    <source>
        <dbReference type="EMBL" id="VVQ06661.1"/>
    </source>
</evidence>
<dbReference type="Proteomes" id="UP000327191">
    <property type="component" value="Unassembled WGS sequence"/>
</dbReference>
<reference evidence="1 2" key="1">
    <citation type="submission" date="2019-09" db="EMBL/GenBank/DDBJ databases">
        <authorList>
            <person name="Chandra G."/>
            <person name="Truman W A."/>
        </authorList>
    </citation>
    <scope>NUCLEOTIDE SEQUENCE [LARGE SCALE GENOMIC DNA]</scope>
    <source>
        <strain evidence="1">PS938</strain>
    </source>
</reference>